<gene>
    <name evidence="2" type="ORF">SAMN05216258_108296</name>
</gene>
<keyword evidence="3" id="KW-1185">Reference proteome</keyword>
<proteinExistence type="predicted"/>
<feature type="compositionally biased region" description="Acidic residues" evidence="1">
    <location>
        <begin position="119"/>
        <end position="140"/>
    </location>
</feature>
<evidence type="ECO:0008006" key="4">
    <source>
        <dbReference type="Google" id="ProtNLM"/>
    </source>
</evidence>
<reference evidence="2 3" key="1">
    <citation type="submission" date="2016-10" db="EMBL/GenBank/DDBJ databases">
        <authorList>
            <person name="de Groot N.N."/>
        </authorList>
    </citation>
    <scope>NUCLEOTIDE SEQUENCE [LARGE SCALE GENOMIC DNA]</scope>
    <source>
        <strain evidence="2 3">CGMCC 1.11030</strain>
    </source>
</reference>
<protein>
    <recommendedName>
        <fullName evidence="4">Stringent starvation protein B</fullName>
    </recommendedName>
</protein>
<accession>A0A1I3K565</accession>
<name>A0A1I3K565_9RHOB</name>
<dbReference type="RefSeq" id="WP_092862086.1">
    <property type="nucleotide sequence ID" value="NZ_FOQH01000008.1"/>
</dbReference>
<dbReference type="SUPFAM" id="SSF101738">
    <property type="entry name" value="SspB-like"/>
    <property type="match status" value="1"/>
</dbReference>
<dbReference type="InterPro" id="IPR036760">
    <property type="entry name" value="SspB-like_sf"/>
</dbReference>
<evidence type="ECO:0000313" key="3">
    <source>
        <dbReference type="Proteomes" id="UP000199377"/>
    </source>
</evidence>
<dbReference type="AlphaFoldDB" id="A0A1I3K565"/>
<organism evidence="2 3">
    <name type="scientific">Albimonas pacifica</name>
    <dbReference type="NCBI Taxonomy" id="1114924"/>
    <lineage>
        <taxon>Bacteria</taxon>
        <taxon>Pseudomonadati</taxon>
        <taxon>Pseudomonadota</taxon>
        <taxon>Alphaproteobacteria</taxon>
        <taxon>Rhodobacterales</taxon>
        <taxon>Paracoccaceae</taxon>
        <taxon>Albimonas</taxon>
    </lineage>
</organism>
<feature type="compositionally biased region" description="Basic and acidic residues" evidence="1">
    <location>
        <begin position="149"/>
        <end position="162"/>
    </location>
</feature>
<sequence length="162" mass="18089">MTSNPLDYGRLMQRALRSVVHEALAVAVEDGLPGEHHFYISFDTSHPGVDVPDWLKAQYPEELTIVLQHEFWDLAVTSDRFSVGLSFSERPVKLTVPFDAVLTFVDPHAEFGLKFDPHEVDDDDELGELSDLEDEDDEPEPTPPAGGKGKGEVVSLDRFRKG</sequence>
<dbReference type="EMBL" id="FOQH01000008">
    <property type="protein sequence ID" value="SFI67448.1"/>
    <property type="molecule type" value="Genomic_DNA"/>
</dbReference>
<evidence type="ECO:0000256" key="1">
    <source>
        <dbReference type="SAM" id="MobiDB-lite"/>
    </source>
</evidence>
<dbReference type="STRING" id="1114924.SAMN05216258_108296"/>
<dbReference type="InterPro" id="IPR007481">
    <property type="entry name" value="SspB"/>
</dbReference>
<dbReference type="Pfam" id="PF04386">
    <property type="entry name" value="SspB"/>
    <property type="match status" value="1"/>
</dbReference>
<dbReference type="Proteomes" id="UP000199377">
    <property type="component" value="Unassembled WGS sequence"/>
</dbReference>
<feature type="region of interest" description="Disordered" evidence="1">
    <location>
        <begin position="115"/>
        <end position="162"/>
    </location>
</feature>
<dbReference type="OrthoDB" id="9800412at2"/>
<evidence type="ECO:0000313" key="2">
    <source>
        <dbReference type="EMBL" id="SFI67448.1"/>
    </source>
</evidence>
<dbReference type="Gene3D" id="2.30.30.220">
    <property type="entry name" value="SspB-like"/>
    <property type="match status" value="1"/>
</dbReference>